<comment type="caution">
    <text evidence="1">The sequence shown here is derived from an EMBL/GenBank/DDBJ whole genome shotgun (WGS) entry which is preliminary data.</text>
</comment>
<evidence type="ECO:0000313" key="2">
    <source>
        <dbReference type="Proteomes" id="UP000634136"/>
    </source>
</evidence>
<protein>
    <submittedName>
        <fullName evidence="1">Uncharacterized protein</fullName>
    </submittedName>
</protein>
<dbReference type="AlphaFoldDB" id="A0A834X6Y9"/>
<sequence>MEEEIEAGIVGGEESRRGIFGETHVVTPLFGLVEIGHHEIHESIGLRFGEIDLRWTQKSSHEKSGDWDDSSFGFERRPRFYSADFASLLRRLLGHHTKELRLPLDTSNDSMLNFTCDSV</sequence>
<dbReference type="Proteomes" id="UP000634136">
    <property type="component" value="Unassembled WGS sequence"/>
</dbReference>
<gene>
    <name evidence="1" type="ORF">G2W53_007542</name>
</gene>
<dbReference type="EMBL" id="JAAIUW010000003">
    <property type="protein sequence ID" value="KAF7839060.1"/>
    <property type="molecule type" value="Genomic_DNA"/>
</dbReference>
<accession>A0A834X6Y9</accession>
<organism evidence="1 2">
    <name type="scientific">Senna tora</name>
    <dbReference type="NCBI Taxonomy" id="362788"/>
    <lineage>
        <taxon>Eukaryota</taxon>
        <taxon>Viridiplantae</taxon>
        <taxon>Streptophyta</taxon>
        <taxon>Embryophyta</taxon>
        <taxon>Tracheophyta</taxon>
        <taxon>Spermatophyta</taxon>
        <taxon>Magnoliopsida</taxon>
        <taxon>eudicotyledons</taxon>
        <taxon>Gunneridae</taxon>
        <taxon>Pentapetalae</taxon>
        <taxon>rosids</taxon>
        <taxon>fabids</taxon>
        <taxon>Fabales</taxon>
        <taxon>Fabaceae</taxon>
        <taxon>Caesalpinioideae</taxon>
        <taxon>Cassia clade</taxon>
        <taxon>Senna</taxon>
    </lineage>
</organism>
<reference evidence="1" key="1">
    <citation type="submission" date="2020-09" db="EMBL/GenBank/DDBJ databases">
        <title>Genome-Enabled Discovery of Anthraquinone Biosynthesis in Senna tora.</title>
        <authorList>
            <person name="Kang S.-H."/>
            <person name="Pandey R.P."/>
            <person name="Lee C.-M."/>
            <person name="Sim J.-S."/>
            <person name="Jeong J.-T."/>
            <person name="Choi B.-S."/>
            <person name="Jung M."/>
            <person name="Ginzburg D."/>
            <person name="Zhao K."/>
            <person name="Won S.Y."/>
            <person name="Oh T.-J."/>
            <person name="Yu Y."/>
            <person name="Kim N.-H."/>
            <person name="Lee O.R."/>
            <person name="Lee T.-H."/>
            <person name="Bashyal P."/>
            <person name="Kim T.-S."/>
            <person name="Lee W.-H."/>
            <person name="Kawkins C."/>
            <person name="Kim C.-K."/>
            <person name="Kim J.S."/>
            <person name="Ahn B.O."/>
            <person name="Rhee S.Y."/>
            <person name="Sohng J.K."/>
        </authorList>
    </citation>
    <scope>NUCLEOTIDE SEQUENCE</scope>
    <source>
        <tissue evidence="1">Leaf</tissue>
    </source>
</reference>
<proteinExistence type="predicted"/>
<name>A0A834X6Y9_9FABA</name>
<keyword evidence="2" id="KW-1185">Reference proteome</keyword>
<evidence type="ECO:0000313" key="1">
    <source>
        <dbReference type="EMBL" id="KAF7839060.1"/>
    </source>
</evidence>